<dbReference type="PROSITE" id="PS00198">
    <property type="entry name" value="4FE4S_FER_1"/>
    <property type="match status" value="1"/>
</dbReference>
<feature type="compositionally biased region" description="Basic and acidic residues" evidence="1">
    <location>
        <begin position="609"/>
        <end position="619"/>
    </location>
</feature>
<dbReference type="EMBL" id="BQXS01010102">
    <property type="protein sequence ID" value="GKT32974.1"/>
    <property type="molecule type" value="Genomic_DNA"/>
</dbReference>
<feature type="domain" description="Flavodoxin-like" evidence="2">
    <location>
        <begin position="626"/>
        <end position="764"/>
    </location>
</feature>
<organism evidence="4 5">
    <name type="scientific">Aduncisulcus paluster</name>
    <dbReference type="NCBI Taxonomy" id="2918883"/>
    <lineage>
        <taxon>Eukaryota</taxon>
        <taxon>Metamonada</taxon>
        <taxon>Carpediemonas-like organisms</taxon>
        <taxon>Aduncisulcus</taxon>
    </lineage>
</organism>
<dbReference type="InterPro" id="IPR011766">
    <property type="entry name" value="TPP_enzyme_TPP-bd"/>
</dbReference>
<dbReference type="Gene3D" id="3.40.50.970">
    <property type="match status" value="1"/>
</dbReference>
<dbReference type="Gene3D" id="3.40.50.360">
    <property type="match status" value="1"/>
</dbReference>
<dbReference type="Pfam" id="PF12838">
    <property type="entry name" value="Fer4_7"/>
    <property type="match status" value="1"/>
</dbReference>
<keyword evidence="5" id="KW-1185">Reference proteome</keyword>
<feature type="non-terminal residue" evidence="4">
    <location>
        <position position="1"/>
    </location>
</feature>
<dbReference type="InterPro" id="IPR017900">
    <property type="entry name" value="4Fe4S_Fe_S_CS"/>
</dbReference>
<dbReference type="Gene3D" id="3.30.70.20">
    <property type="match status" value="1"/>
</dbReference>
<accession>A0ABQ5KKD2</accession>
<evidence type="ECO:0000259" key="3">
    <source>
        <dbReference type="PROSITE" id="PS51379"/>
    </source>
</evidence>
<dbReference type="InterPro" id="IPR017896">
    <property type="entry name" value="4Fe4S_Fe-S-bd"/>
</dbReference>
<dbReference type="InterPro" id="IPR029039">
    <property type="entry name" value="Flavoprotein-like_sf"/>
</dbReference>
<dbReference type="SUPFAM" id="SSF54862">
    <property type="entry name" value="4Fe-4S ferredoxins"/>
    <property type="match status" value="1"/>
</dbReference>
<proteinExistence type="predicted"/>
<reference evidence="4" key="1">
    <citation type="submission" date="2022-03" db="EMBL/GenBank/DDBJ databases">
        <title>Draft genome sequence of Aduncisulcus paluster, a free-living microaerophilic Fornicata.</title>
        <authorList>
            <person name="Yuyama I."/>
            <person name="Kume K."/>
            <person name="Tamura T."/>
            <person name="Inagaki Y."/>
            <person name="Hashimoto T."/>
        </authorList>
    </citation>
    <scope>NUCLEOTIDE SEQUENCE</scope>
    <source>
        <strain evidence="4">NY0171</strain>
    </source>
</reference>
<dbReference type="PROSITE" id="PS50902">
    <property type="entry name" value="FLAVODOXIN_LIKE"/>
    <property type="match status" value="1"/>
</dbReference>
<dbReference type="Proteomes" id="UP001057375">
    <property type="component" value="Unassembled WGS sequence"/>
</dbReference>
<dbReference type="Pfam" id="PF00258">
    <property type="entry name" value="Flavodoxin_1"/>
    <property type="match status" value="1"/>
</dbReference>
<dbReference type="InterPro" id="IPR050722">
    <property type="entry name" value="Pyruvate:ferred/Flavod_OxRd"/>
</dbReference>
<dbReference type="Pfam" id="PF02775">
    <property type="entry name" value="TPP_enzyme_C"/>
    <property type="match status" value="1"/>
</dbReference>
<protein>
    <submittedName>
        <fullName evidence="4">Pyruvate-flavodoxin oxidoreductase</fullName>
    </submittedName>
</protein>
<dbReference type="InterPro" id="IPR008254">
    <property type="entry name" value="Flavodoxin/NO_synth"/>
</dbReference>
<feature type="domain" description="4Fe-4S ferredoxin-type" evidence="3">
    <location>
        <begin position="65"/>
        <end position="95"/>
    </location>
</feature>
<evidence type="ECO:0000259" key="2">
    <source>
        <dbReference type="PROSITE" id="PS50902"/>
    </source>
</evidence>
<keyword evidence="4" id="KW-0670">Pyruvate</keyword>
<name>A0ABQ5KKD2_9EUKA</name>
<dbReference type="InterPro" id="IPR029061">
    <property type="entry name" value="THDP-binding"/>
</dbReference>
<feature type="compositionally biased region" description="Basic residues" evidence="1">
    <location>
        <begin position="581"/>
        <end position="595"/>
    </location>
</feature>
<dbReference type="PANTHER" id="PTHR32154">
    <property type="entry name" value="PYRUVATE-FLAVODOXIN OXIDOREDUCTASE-RELATED"/>
    <property type="match status" value="1"/>
</dbReference>
<evidence type="ECO:0000313" key="4">
    <source>
        <dbReference type="EMBL" id="GKT32974.1"/>
    </source>
</evidence>
<dbReference type="PANTHER" id="PTHR32154:SF0">
    <property type="entry name" value="PYRUVATE-FLAVODOXIN OXIDOREDUCTASE-RELATED"/>
    <property type="match status" value="1"/>
</dbReference>
<dbReference type="SUPFAM" id="SSF52218">
    <property type="entry name" value="Flavoproteins"/>
    <property type="match status" value="1"/>
</dbReference>
<dbReference type="PROSITE" id="PS51379">
    <property type="entry name" value="4FE4S_FER_2"/>
    <property type="match status" value="2"/>
</dbReference>
<comment type="caution">
    <text evidence="4">The sequence shown here is derived from an EMBL/GenBank/DDBJ whole genome shotgun (WGS) entry which is preliminary data.</text>
</comment>
<evidence type="ECO:0000256" key="1">
    <source>
        <dbReference type="SAM" id="MobiDB-lite"/>
    </source>
</evidence>
<dbReference type="SUPFAM" id="SSF52518">
    <property type="entry name" value="Thiamin diphosphate-binding fold (THDP-binding)"/>
    <property type="match status" value="1"/>
</dbReference>
<evidence type="ECO:0000313" key="5">
    <source>
        <dbReference type="Proteomes" id="UP001057375"/>
    </source>
</evidence>
<gene>
    <name evidence="4" type="ORF">ADUPG1_007008</name>
</gene>
<feature type="domain" description="4Fe-4S ferredoxin-type" evidence="3">
    <location>
        <begin position="5"/>
        <end position="34"/>
    </location>
</feature>
<sequence length="768" mass="84410">YTAIKIPVWNADTCIQCGACAIACPHAVIRPFLLTEDETKSAPATMDSANIKNKKFASATGTQKFVISVSPYDCTGCSNCVMMCPTREKGTLKMELIGDVLDVKSDEYEYVRSLENRGHLIPDKLKKLPVGASLQKPLLEFHLACGGCQEMAQIKNLANMFGENLMIANAIGCSSVTLGAYPFGVWSTNHKGQGPAWANSLFEDNAEFGFGMHLATKQRRARVAGLVSTILSRDESEGVLSDKLHGSLKKWFEVHGDKEESRIAADNIKEELKKLTEDDKDTIHIKIPEFKEFNRIDSLDQLGMKSQWIVGGDGWAYDIGFGGVDHVLASGENVNILICDTEVYSNTGGQRSKATPAGAVARFAAGGKEVVKKDILKIAMTYPNVYVASVALNANQSQFLKAIAEADAHDGPSIVLAYSPCIEHGIRKGLAYGPHSQKLAVETGYWLLYRYNPALVEKGKNPLTIDSKAPSKDPMEFLETQARFNSLIQTKPEVAKRLDTLLIKDMLQRYLKLVELRDSFKVPEERIDYRLPAPDERPIISEISSPTFSVKRPAIVRGQAPRGTVKVPMASAIINMSPKSNSKRKKKKKKKKKKKGGGEEGEKIEEEEKVEKEMKEVGKTDDDGSIKVFFATETGNSEAAAEEIASELGVDDPSEVSEFDYKSLLHGGKFVFVCSTTGHGNVPVSGEVFYEWLSEQKDGSFSKVKIACLGLGCSDYEVFNGGMKKCVGHFKRLGATLVCPALYCDDNDEDGYETQLAKFIPLVKEAKW</sequence>
<feature type="region of interest" description="Disordered" evidence="1">
    <location>
        <begin position="567"/>
        <end position="619"/>
    </location>
</feature>